<proteinExistence type="predicted"/>
<organism evidence="5">
    <name type="scientific">Cyprideis torosa</name>
    <dbReference type="NCBI Taxonomy" id="163714"/>
    <lineage>
        <taxon>Eukaryota</taxon>
        <taxon>Metazoa</taxon>
        <taxon>Ecdysozoa</taxon>
        <taxon>Arthropoda</taxon>
        <taxon>Crustacea</taxon>
        <taxon>Oligostraca</taxon>
        <taxon>Ostracoda</taxon>
        <taxon>Podocopa</taxon>
        <taxon>Podocopida</taxon>
        <taxon>Cytherocopina</taxon>
        <taxon>Cytheroidea</taxon>
        <taxon>Cytherideidae</taxon>
        <taxon>Cyprideis</taxon>
    </lineage>
</organism>
<reference evidence="5" key="1">
    <citation type="submission" date="2020-11" db="EMBL/GenBank/DDBJ databases">
        <authorList>
            <person name="Tran Van P."/>
        </authorList>
    </citation>
    <scope>NUCLEOTIDE SEQUENCE</scope>
</reference>
<keyword evidence="2" id="KW-0547">Nucleotide-binding</keyword>
<protein>
    <submittedName>
        <fullName evidence="5">Uncharacterized protein</fullName>
    </submittedName>
</protein>
<dbReference type="GO" id="GO:0070740">
    <property type="term" value="F:tubulin-glutamic acid ligase activity"/>
    <property type="evidence" value="ECO:0007669"/>
    <property type="project" value="TreeGrafter"/>
</dbReference>
<dbReference type="AlphaFoldDB" id="A0A7R8W3P0"/>
<dbReference type="SUPFAM" id="SSF56059">
    <property type="entry name" value="Glutathione synthetase ATP-binding domain-like"/>
    <property type="match status" value="1"/>
</dbReference>
<evidence type="ECO:0000313" key="5">
    <source>
        <dbReference type="EMBL" id="CAD7223155.1"/>
    </source>
</evidence>
<dbReference type="GO" id="GO:0015631">
    <property type="term" value="F:tubulin binding"/>
    <property type="evidence" value="ECO:0007669"/>
    <property type="project" value="TreeGrafter"/>
</dbReference>
<name>A0A7R8W3P0_9CRUS</name>
<feature type="compositionally biased region" description="Polar residues" evidence="4">
    <location>
        <begin position="501"/>
        <end position="519"/>
    </location>
</feature>
<dbReference type="Gene3D" id="3.30.470.20">
    <property type="entry name" value="ATP-grasp fold, B domain"/>
    <property type="match status" value="1"/>
</dbReference>
<accession>A0A7R8W3P0</accession>
<dbReference type="Pfam" id="PF03133">
    <property type="entry name" value="TTL"/>
    <property type="match status" value="1"/>
</dbReference>
<keyword evidence="3" id="KW-0067">ATP-binding</keyword>
<dbReference type="PANTHER" id="PTHR12241">
    <property type="entry name" value="TUBULIN POLYGLUTAMYLASE"/>
    <property type="match status" value="1"/>
</dbReference>
<dbReference type="GO" id="GO:0036064">
    <property type="term" value="C:ciliary basal body"/>
    <property type="evidence" value="ECO:0007669"/>
    <property type="project" value="TreeGrafter"/>
</dbReference>
<feature type="region of interest" description="Disordered" evidence="4">
    <location>
        <begin position="466"/>
        <end position="519"/>
    </location>
</feature>
<gene>
    <name evidence="5" type="ORF">CTOB1V02_LOCUS1149</name>
</gene>
<dbReference type="InterPro" id="IPR004344">
    <property type="entry name" value="TTL/TTLL_fam"/>
</dbReference>
<dbReference type="PROSITE" id="PS51221">
    <property type="entry name" value="TTL"/>
    <property type="match status" value="1"/>
</dbReference>
<evidence type="ECO:0000256" key="4">
    <source>
        <dbReference type="SAM" id="MobiDB-lite"/>
    </source>
</evidence>
<feature type="region of interest" description="Disordered" evidence="4">
    <location>
        <begin position="420"/>
        <end position="440"/>
    </location>
</feature>
<dbReference type="OrthoDB" id="202825at2759"/>
<evidence type="ECO:0000256" key="1">
    <source>
        <dbReference type="ARBA" id="ARBA00022598"/>
    </source>
</evidence>
<dbReference type="GO" id="GO:0000226">
    <property type="term" value="P:microtubule cytoskeleton organization"/>
    <property type="evidence" value="ECO:0007669"/>
    <property type="project" value="TreeGrafter"/>
</dbReference>
<sequence length="644" mass="72538">MSFPRSRQEASVSVVKDKLAELRTRITLCIRRLHRGNVSAFPLLNAFLLDKQRGFSDDLKESIAAHLEKLTSEFEAYFDGVEPWYKDPFGAFVDDETEEAEELLMLREYIPNPLLMDGYKFDLRLYVLITSIAPLRLYRHTKGLTRISTVPYEKPTQWNFDNQFLHLTNYTLNKANSSIRVVDHKKDLSAFDSLISSSSRQQSVVWDSIDDVIVKTFLAVLPTLQKAYKLKFKCNDSVPVCFQVVGFDIILDAEFKPYVLEVNSLPSFAMEMEIDESVKVPMMCDTLRMICPTAPVIGKLFREQKRQNLGNRIHGRWSPPSVHYEKELAKWELKQIGGYKRIFPSKDESRNMYYAQLEKDVQNVASASLPCVSSPPLSEGFEPGKISPSAEAIRLREMQKRTHLTQAHRIQDAVRGLLSSVQRKQKSATTTENEGIRGLSENKKSRKLNVCNVSISLKLGAAGRLPCTSPQRSLFPPGRGLGGSARMDQRSPEHPLPSWSPGENGQWQGQQEMGSCFPSSYPDSWTAAHPLSCPEPEDDESDNRVSHWAQRGLPRPRVRLEVVPLVWNHPSHPFHLPGHPHLSPLPPPPSSQATVAGRAADLYCPSPAKRPYTPCSIDGFPIGFYNPRATPVGVQWLGTLDFGG</sequence>
<dbReference type="PANTHER" id="PTHR12241:SF154">
    <property type="entry name" value="TUBULIN POLYGLUTAMYLASE TTLL11"/>
    <property type="match status" value="1"/>
</dbReference>
<evidence type="ECO:0000256" key="3">
    <source>
        <dbReference type="ARBA" id="ARBA00022840"/>
    </source>
</evidence>
<dbReference type="EMBL" id="OB660160">
    <property type="protein sequence ID" value="CAD7223155.1"/>
    <property type="molecule type" value="Genomic_DNA"/>
</dbReference>
<evidence type="ECO:0000256" key="2">
    <source>
        <dbReference type="ARBA" id="ARBA00022741"/>
    </source>
</evidence>
<dbReference type="GO" id="GO:0005524">
    <property type="term" value="F:ATP binding"/>
    <property type="evidence" value="ECO:0007669"/>
    <property type="project" value="UniProtKB-KW"/>
</dbReference>
<feature type="compositionally biased region" description="Polar residues" evidence="4">
    <location>
        <begin position="420"/>
        <end position="433"/>
    </location>
</feature>
<keyword evidence="1" id="KW-0436">Ligase</keyword>